<dbReference type="EMBL" id="CM023479">
    <property type="protein sequence ID" value="KAH7973702.1"/>
    <property type="molecule type" value="Genomic_DNA"/>
</dbReference>
<organism evidence="1 2">
    <name type="scientific">Dermacentor silvarum</name>
    <name type="common">Tick</name>
    <dbReference type="NCBI Taxonomy" id="543639"/>
    <lineage>
        <taxon>Eukaryota</taxon>
        <taxon>Metazoa</taxon>
        <taxon>Ecdysozoa</taxon>
        <taxon>Arthropoda</taxon>
        <taxon>Chelicerata</taxon>
        <taxon>Arachnida</taxon>
        <taxon>Acari</taxon>
        <taxon>Parasitiformes</taxon>
        <taxon>Ixodida</taxon>
        <taxon>Ixodoidea</taxon>
        <taxon>Ixodidae</taxon>
        <taxon>Rhipicephalinae</taxon>
        <taxon>Dermacentor</taxon>
    </lineage>
</organism>
<dbReference type="Proteomes" id="UP000821865">
    <property type="component" value="Chromosome 10"/>
</dbReference>
<gene>
    <name evidence="1" type="ORF">HPB49_004051</name>
</gene>
<protein>
    <submittedName>
        <fullName evidence="1">Uncharacterized protein</fullName>
    </submittedName>
</protein>
<accession>A0ACB8DM33</accession>
<sequence length="143" mass="15868">MPGVHADPPERNILSDLGEVSESNIEELYHTTYAALLSNHAQALGDYCHIAVARLPYTTLRHRLDLVPEKRYVLPQHLRQLLVSLLQGTALPEALVDAALCCEAHDHFCRALSNACDAHKENGFAADSVCRKLQLMLDQSQTL</sequence>
<evidence type="ECO:0000313" key="1">
    <source>
        <dbReference type="EMBL" id="KAH7973702.1"/>
    </source>
</evidence>
<keyword evidence="2" id="KW-1185">Reference proteome</keyword>
<proteinExistence type="predicted"/>
<comment type="caution">
    <text evidence="1">The sequence shown here is derived from an EMBL/GenBank/DDBJ whole genome shotgun (WGS) entry which is preliminary data.</text>
</comment>
<reference evidence="1" key="1">
    <citation type="submission" date="2020-05" db="EMBL/GenBank/DDBJ databases">
        <title>Large-scale comparative analyses of tick genomes elucidate their genetic diversity and vector capacities.</title>
        <authorList>
            <person name="Jia N."/>
            <person name="Wang J."/>
            <person name="Shi W."/>
            <person name="Du L."/>
            <person name="Sun Y."/>
            <person name="Zhan W."/>
            <person name="Jiang J."/>
            <person name="Wang Q."/>
            <person name="Zhang B."/>
            <person name="Ji P."/>
            <person name="Sakyi L.B."/>
            <person name="Cui X."/>
            <person name="Yuan T."/>
            <person name="Jiang B."/>
            <person name="Yang W."/>
            <person name="Lam T.T.-Y."/>
            <person name="Chang Q."/>
            <person name="Ding S."/>
            <person name="Wang X."/>
            <person name="Zhu J."/>
            <person name="Ruan X."/>
            <person name="Zhao L."/>
            <person name="Wei J."/>
            <person name="Que T."/>
            <person name="Du C."/>
            <person name="Cheng J."/>
            <person name="Dai P."/>
            <person name="Han X."/>
            <person name="Huang E."/>
            <person name="Gao Y."/>
            <person name="Liu J."/>
            <person name="Shao H."/>
            <person name="Ye R."/>
            <person name="Li L."/>
            <person name="Wei W."/>
            <person name="Wang X."/>
            <person name="Wang C."/>
            <person name="Yang T."/>
            <person name="Huo Q."/>
            <person name="Li W."/>
            <person name="Guo W."/>
            <person name="Chen H."/>
            <person name="Zhou L."/>
            <person name="Ni X."/>
            <person name="Tian J."/>
            <person name="Zhou Y."/>
            <person name="Sheng Y."/>
            <person name="Liu T."/>
            <person name="Pan Y."/>
            <person name="Xia L."/>
            <person name="Li J."/>
            <person name="Zhao F."/>
            <person name="Cao W."/>
        </authorList>
    </citation>
    <scope>NUCLEOTIDE SEQUENCE</scope>
    <source>
        <strain evidence="1">Dsil-2018</strain>
    </source>
</reference>
<name>A0ACB8DM33_DERSI</name>
<evidence type="ECO:0000313" key="2">
    <source>
        <dbReference type="Proteomes" id="UP000821865"/>
    </source>
</evidence>